<dbReference type="RefSeq" id="WP_119948756.1">
    <property type="nucleotide sequence ID" value="NZ_QZEZ01000001.1"/>
</dbReference>
<reference evidence="1 2" key="1">
    <citation type="submission" date="2018-09" db="EMBL/GenBank/DDBJ databases">
        <title>YIM 75000 draft genome.</title>
        <authorList>
            <person name="Tang S."/>
            <person name="Feng Y."/>
        </authorList>
    </citation>
    <scope>NUCLEOTIDE SEQUENCE [LARGE SCALE GENOMIC DNA]</scope>
    <source>
        <strain evidence="1 2">YIM 75000</strain>
    </source>
</reference>
<gene>
    <name evidence="1" type="ORF">D5H78_02300</name>
</gene>
<dbReference type="PROSITE" id="PS51257">
    <property type="entry name" value="PROKAR_LIPOPROTEIN"/>
    <property type="match status" value="1"/>
</dbReference>
<keyword evidence="2" id="KW-1185">Reference proteome</keyword>
<name>A0A3A3Z0P7_9ACTN</name>
<comment type="caution">
    <text evidence="1">The sequence shown here is derived from an EMBL/GenBank/DDBJ whole genome shotgun (WGS) entry which is preliminary data.</text>
</comment>
<proteinExistence type="predicted"/>
<evidence type="ECO:0000313" key="2">
    <source>
        <dbReference type="Proteomes" id="UP000265614"/>
    </source>
</evidence>
<accession>A0A3A3Z0P7</accession>
<dbReference type="Proteomes" id="UP000265614">
    <property type="component" value="Unassembled WGS sequence"/>
</dbReference>
<organism evidence="1 2">
    <name type="scientific">Vallicoccus soli</name>
    <dbReference type="NCBI Taxonomy" id="2339232"/>
    <lineage>
        <taxon>Bacteria</taxon>
        <taxon>Bacillati</taxon>
        <taxon>Actinomycetota</taxon>
        <taxon>Actinomycetes</taxon>
        <taxon>Motilibacterales</taxon>
        <taxon>Vallicoccaceae</taxon>
        <taxon>Vallicoccus</taxon>
    </lineage>
</organism>
<evidence type="ECO:0000313" key="1">
    <source>
        <dbReference type="EMBL" id="RJK97830.1"/>
    </source>
</evidence>
<sequence length="382" mass="39218">MHHHRLGGRVTTRAGALALAAGLALTGCGSDESGGAAGEEAAPTGDAKATVEQALTGVYDATSMSMTMKLDGTVEDFTALDPESPMDAEDRRVLEQVLAGDVVYAVTAPEGKTLADTAQAQQLGAADLADPEKLKAALAQTGSFSMAVNLDGSALGELRFVDATLFAQADVPRIAELAGEDTAQLEAMAAQLPPALAPLQKGLQGEWVGVDLDETIDAAANLGLFQQLQQGAAGAPTPDPTAAAGLLQSLRTAYDEHVTVEEVDGGDRGDGYRLTAPLREVAGELADDLQRLGGTQGADLTEDLQQVPDRDVTVDVFVEDGELTGMVLPLGQFAEDGPVESDAVVDVAVDTGAEPVTAPEGANLIDVSQALLSFGGMMNRPS</sequence>
<dbReference type="AlphaFoldDB" id="A0A3A3Z0P7"/>
<protein>
    <submittedName>
        <fullName evidence="1">Uncharacterized protein</fullName>
    </submittedName>
</protein>
<dbReference type="EMBL" id="QZEZ01000001">
    <property type="protein sequence ID" value="RJK97830.1"/>
    <property type="molecule type" value="Genomic_DNA"/>
</dbReference>